<dbReference type="Proteomes" id="UP000604046">
    <property type="component" value="Unassembled WGS sequence"/>
</dbReference>
<dbReference type="OrthoDB" id="436174at2759"/>
<name>A0A812QZ98_9DINO</name>
<organism evidence="2 3">
    <name type="scientific">Symbiodinium natans</name>
    <dbReference type="NCBI Taxonomy" id="878477"/>
    <lineage>
        <taxon>Eukaryota</taxon>
        <taxon>Sar</taxon>
        <taxon>Alveolata</taxon>
        <taxon>Dinophyceae</taxon>
        <taxon>Suessiales</taxon>
        <taxon>Symbiodiniaceae</taxon>
        <taxon>Symbiodinium</taxon>
    </lineage>
</organism>
<dbReference type="EMBL" id="CAJNDS010002283">
    <property type="protein sequence ID" value="CAE7410042.1"/>
    <property type="molecule type" value="Genomic_DNA"/>
</dbReference>
<proteinExistence type="predicted"/>
<sequence>MEHYPKEKLEVDHEALRKERQREAARAALRKQRLRAVAGEGEADCKTLDSEGSQEDLELQLSRAAEAVPEASMSIFRAGEVPAEGRGAPASARTPPSESAGSADTALPYQGKVYKGMAVRPRGCGTPRRKMLAGEVYRSSLEVQEKGEGYALSPGRVLSTRPHYQVPDENHAEVAKADAPKQRGILGWFH</sequence>
<protein>
    <submittedName>
        <fullName evidence="2">Uncharacterized protein</fullName>
    </submittedName>
</protein>
<evidence type="ECO:0000313" key="2">
    <source>
        <dbReference type="EMBL" id="CAE7410042.1"/>
    </source>
</evidence>
<evidence type="ECO:0000313" key="3">
    <source>
        <dbReference type="Proteomes" id="UP000604046"/>
    </source>
</evidence>
<accession>A0A812QZ98</accession>
<reference evidence="2" key="1">
    <citation type="submission" date="2021-02" db="EMBL/GenBank/DDBJ databases">
        <authorList>
            <person name="Dougan E. K."/>
            <person name="Rhodes N."/>
            <person name="Thang M."/>
            <person name="Chan C."/>
        </authorList>
    </citation>
    <scope>NUCLEOTIDE SEQUENCE</scope>
</reference>
<keyword evidence="3" id="KW-1185">Reference proteome</keyword>
<evidence type="ECO:0000256" key="1">
    <source>
        <dbReference type="SAM" id="MobiDB-lite"/>
    </source>
</evidence>
<comment type="caution">
    <text evidence="2">The sequence shown here is derived from an EMBL/GenBank/DDBJ whole genome shotgun (WGS) entry which is preliminary data.</text>
</comment>
<feature type="region of interest" description="Disordered" evidence="1">
    <location>
        <begin position="78"/>
        <end position="107"/>
    </location>
</feature>
<gene>
    <name evidence="2" type="ORF">SNAT2548_LOCUS22300</name>
</gene>
<dbReference type="AlphaFoldDB" id="A0A812QZ98"/>
<feature type="region of interest" description="Disordered" evidence="1">
    <location>
        <begin position="33"/>
        <end position="56"/>
    </location>
</feature>